<feature type="signal peptide" evidence="1">
    <location>
        <begin position="1"/>
        <end position="24"/>
    </location>
</feature>
<evidence type="ECO:0000256" key="1">
    <source>
        <dbReference type="SAM" id="SignalP"/>
    </source>
</evidence>
<dbReference type="AlphaFoldDB" id="A0A9N8VY27"/>
<gene>
    <name evidence="2" type="ORF">POCULU_LOCUS827</name>
</gene>
<feature type="non-terminal residue" evidence="2">
    <location>
        <position position="206"/>
    </location>
</feature>
<accession>A0A9N8VY27</accession>
<dbReference type="Proteomes" id="UP000789572">
    <property type="component" value="Unassembled WGS sequence"/>
</dbReference>
<name>A0A9N8VY27_9GLOM</name>
<proteinExistence type="predicted"/>
<feature type="chain" id="PRO_5040404745" evidence="1">
    <location>
        <begin position="25"/>
        <end position="206"/>
    </location>
</feature>
<keyword evidence="3" id="KW-1185">Reference proteome</keyword>
<evidence type="ECO:0000313" key="2">
    <source>
        <dbReference type="EMBL" id="CAG8466597.1"/>
    </source>
</evidence>
<reference evidence="2" key="1">
    <citation type="submission" date="2021-06" db="EMBL/GenBank/DDBJ databases">
        <authorList>
            <person name="Kallberg Y."/>
            <person name="Tangrot J."/>
            <person name="Rosling A."/>
        </authorList>
    </citation>
    <scope>NUCLEOTIDE SEQUENCE</scope>
    <source>
        <strain evidence="2">IA702</strain>
    </source>
</reference>
<evidence type="ECO:0000313" key="3">
    <source>
        <dbReference type="Proteomes" id="UP000789572"/>
    </source>
</evidence>
<comment type="caution">
    <text evidence="2">The sequence shown here is derived from an EMBL/GenBank/DDBJ whole genome shotgun (WGS) entry which is preliminary data.</text>
</comment>
<dbReference type="Gene3D" id="2.60.270.50">
    <property type="match status" value="1"/>
</dbReference>
<organism evidence="2 3">
    <name type="scientific">Paraglomus occultum</name>
    <dbReference type="NCBI Taxonomy" id="144539"/>
    <lineage>
        <taxon>Eukaryota</taxon>
        <taxon>Fungi</taxon>
        <taxon>Fungi incertae sedis</taxon>
        <taxon>Mucoromycota</taxon>
        <taxon>Glomeromycotina</taxon>
        <taxon>Glomeromycetes</taxon>
        <taxon>Paraglomerales</taxon>
        <taxon>Paraglomeraceae</taxon>
        <taxon>Paraglomus</taxon>
    </lineage>
</organism>
<sequence>MFYRLLKFTVVIFTIAFLSELAHTASPPPIEATSSPFLCQEASATCSCPLLARKISSEHNSRCASIILDNKSSYNVRLVVASLEDGRWVTSDDSGDVDIDCSPRTKRFANDELEVLSSVTSHFLGGIRGYATFHLDDDASTNFTIYWDAPLLGDNSYGITGLPTTKYQVALQNNLDNTVFQVTVRPVSTYSTDWGSIFSVLSLIGI</sequence>
<dbReference type="EMBL" id="CAJVPJ010000050">
    <property type="protein sequence ID" value="CAG8466597.1"/>
    <property type="molecule type" value="Genomic_DNA"/>
</dbReference>
<dbReference type="OrthoDB" id="2409572at2759"/>
<keyword evidence="1" id="KW-0732">Signal</keyword>
<protein>
    <submittedName>
        <fullName evidence="2">2610_t:CDS:1</fullName>
    </submittedName>
</protein>